<dbReference type="AlphaFoldDB" id="A0AA88CTZ3"/>
<keyword evidence="2" id="KW-1185">Reference proteome</keyword>
<reference evidence="1" key="1">
    <citation type="submission" date="2023-07" db="EMBL/GenBank/DDBJ databases">
        <title>draft genome sequence of fig (Ficus carica).</title>
        <authorList>
            <person name="Takahashi T."/>
            <person name="Nishimura K."/>
        </authorList>
    </citation>
    <scope>NUCLEOTIDE SEQUENCE</scope>
</reference>
<dbReference type="EMBL" id="BTGU01004744">
    <property type="protein sequence ID" value="GMN31585.1"/>
    <property type="molecule type" value="Genomic_DNA"/>
</dbReference>
<proteinExistence type="predicted"/>
<gene>
    <name evidence="1" type="ORF">TIFTF001_046529</name>
</gene>
<evidence type="ECO:0000313" key="1">
    <source>
        <dbReference type="EMBL" id="GMN31585.1"/>
    </source>
</evidence>
<sequence length="77" mass="8229">MFADAARSQGRRKLIAAAMGEASIAELCCRLKKKEEAEKKRKEGGGGKGGEDATRVLGNILSLFHVRVGLSGLRLES</sequence>
<protein>
    <submittedName>
        <fullName evidence="1">Uncharacterized protein</fullName>
    </submittedName>
</protein>
<comment type="caution">
    <text evidence="1">The sequence shown here is derived from an EMBL/GenBank/DDBJ whole genome shotgun (WGS) entry which is preliminary data.</text>
</comment>
<organism evidence="1 2">
    <name type="scientific">Ficus carica</name>
    <name type="common">Common fig</name>
    <dbReference type="NCBI Taxonomy" id="3494"/>
    <lineage>
        <taxon>Eukaryota</taxon>
        <taxon>Viridiplantae</taxon>
        <taxon>Streptophyta</taxon>
        <taxon>Embryophyta</taxon>
        <taxon>Tracheophyta</taxon>
        <taxon>Spermatophyta</taxon>
        <taxon>Magnoliopsida</taxon>
        <taxon>eudicotyledons</taxon>
        <taxon>Gunneridae</taxon>
        <taxon>Pentapetalae</taxon>
        <taxon>rosids</taxon>
        <taxon>fabids</taxon>
        <taxon>Rosales</taxon>
        <taxon>Moraceae</taxon>
        <taxon>Ficeae</taxon>
        <taxon>Ficus</taxon>
    </lineage>
</organism>
<name>A0AA88CTZ3_FICCA</name>
<evidence type="ECO:0000313" key="2">
    <source>
        <dbReference type="Proteomes" id="UP001187192"/>
    </source>
</evidence>
<accession>A0AA88CTZ3</accession>
<dbReference type="Proteomes" id="UP001187192">
    <property type="component" value="Unassembled WGS sequence"/>
</dbReference>